<protein>
    <submittedName>
        <fullName evidence="1">Uncharacterized protein</fullName>
    </submittedName>
</protein>
<keyword evidence="2" id="KW-1185">Reference proteome</keyword>
<reference evidence="1 2" key="1">
    <citation type="journal article" date="2021" name="Hortic Res">
        <title>Chromosome-scale assembly of the Dendrobium chrysotoxum genome enhances the understanding of orchid evolution.</title>
        <authorList>
            <person name="Zhang Y."/>
            <person name="Zhang G.Q."/>
            <person name="Zhang D."/>
            <person name="Liu X.D."/>
            <person name="Xu X.Y."/>
            <person name="Sun W.H."/>
            <person name="Yu X."/>
            <person name="Zhu X."/>
            <person name="Wang Z.W."/>
            <person name="Zhao X."/>
            <person name="Zhong W.Y."/>
            <person name="Chen H."/>
            <person name="Yin W.L."/>
            <person name="Huang T."/>
            <person name="Niu S.C."/>
            <person name="Liu Z.J."/>
        </authorList>
    </citation>
    <scope>NUCLEOTIDE SEQUENCE [LARGE SCALE GENOMIC DNA]</scope>
    <source>
        <strain evidence="1">Lindl</strain>
    </source>
</reference>
<sequence length="106" mass="12106">MSGRINLSAEVMPTPRFKVPHLGSYRGRTNPVDHVSTFELMNSLLDIKDVLKCHLFFTMLKESTLRRFIQLLVGVNTEDQVYEIDQISILQVTNKWSADLNEGILA</sequence>
<gene>
    <name evidence="1" type="ORF">IEQ34_018946</name>
</gene>
<evidence type="ECO:0000313" key="2">
    <source>
        <dbReference type="Proteomes" id="UP000775213"/>
    </source>
</evidence>
<name>A0AAV7G5Z1_DENCH</name>
<dbReference type="Proteomes" id="UP000775213">
    <property type="component" value="Unassembled WGS sequence"/>
</dbReference>
<dbReference type="AlphaFoldDB" id="A0AAV7G5Z1"/>
<evidence type="ECO:0000313" key="1">
    <source>
        <dbReference type="EMBL" id="KAH0451647.1"/>
    </source>
</evidence>
<accession>A0AAV7G5Z1</accession>
<comment type="caution">
    <text evidence="1">The sequence shown here is derived from an EMBL/GenBank/DDBJ whole genome shotgun (WGS) entry which is preliminary data.</text>
</comment>
<dbReference type="EMBL" id="JAGFBR010000017">
    <property type="protein sequence ID" value="KAH0451647.1"/>
    <property type="molecule type" value="Genomic_DNA"/>
</dbReference>
<organism evidence="1 2">
    <name type="scientific">Dendrobium chrysotoxum</name>
    <name type="common">Orchid</name>
    <dbReference type="NCBI Taxonomy" id="161865"/>
    <lineage>
        <taxon>Eukaryota</taxon>
        <taxon>Viridiplantae</taxon>
        <taxon>Streptophyta</taxon>
        <taxon>Embryophyta</taxon>
        <taxon>Tracheophyta</taxon>
        <taxon>Spermatophyta</taxon>
        <taxon>Magnoliopsida</taxon>
        <taxon>Liliopsida</taxon>
        <taxon>Asparagales</taxon>
        <taxon>Orchidaceae</taxon>
        <taxon>Epidendroideae</taxon>
        <taxon>Malaxideae</taxon>
        <taxon>Dendrobiinae</taxon>
        <taxon>Dendrobium</taxon>
    </lineage>
</organism>
<proteinExistence type="predicted"/>